<name>A0AAV7B2K5_ENGPU</name>
<keyword evidence="2" id="KW-1185">Reference proteome</keyword>
<dbReference type="Proteomes" id="UP000824782">
    <property type="component" value="Unassembled WGS sequence"/>
</dbReference>
<sequence length="93" mass="10458">MNALHKLIKKVSLALFQLGFSQDHIYIEHILNLGHTVACRGPIDGPIIWYIHGVIPLLLLPGPPLPHQMLVVTAWLTATSDDRRHPITNMPDR</sequence>
<dbReference type="EMBL" id="WNYA01000006">
    <property type="protein sequence ID" value="KAG8566597.1"/>
    <property type="molecule type" value="Genomic_DNA"/>
</dbReference>
<comment type="caution">
    <text evidence="1">The sequence shown here is derived from an EMBL/GenBank/DDBJ whole genome shotgun (WGS) entry which is preliminary data.</text>
</comment>
<reference evidence="1" key="1">
    <citation type="thesis" date="2020" institute="ProQuest LLC" country="789 East Eisenhower Parkway, Ann Arbor, MI, USA">
        <title>Comparative Genomics and Chromosome Evolution.</title>
        <authorList>
            <person name="Mudd A.B."/>
        </authorList>
    </citation>
    <scope>NUCLEOTIDE SEQUENCE</scope>
    <source>
        <strain evidence="1">237g6f4</strain>
        <tissue evidence="1">Blood</tissue>
    </source>
</reference>
<protein>
    <recommendedName>
        <fullName evidence="3">Cytochrome b</fullName>
    </recommendedName>
</protein>
<dbReference type="AlphaFoldDB" id="A0AAV7B2K5"/>
<proteinExistence type="predicted"/>
<gene>
    <name evidence="1" type="ORF">GDO81_013310</name>
</gene>
<evidence type="ECO:0008006" key="3">
    <source>
        <dbReference type="Google" id="ProtNLM"/>
    </source>
</evidence>
<evidence type="ECO:0000313" key="2">
    <source>
        <dbReference type="Proteomes" id="UP000824782"/>
    </source>
</evidence>
<organism evidence="1 2">
    <name type="scientific">Engystomops pustulosus</name>
    <name type="common">Tungara frog</name>
    <name type="synonym">Physalaemus pustulosus</name>
    <dbReference type="NCBI Taxonomy" id="76066"/>
    <lineage>
        <taxon>Eukaryota</taxon>
        <taxon>Metazoa</taxon>
        <taxon>Chordata</taxon>
        <taxon>Craniata</taxon>
        <taxon>Vertebrata</taxon>
        <taxon>Euteleostomi</taxon>
        <taxon>Amphibia</taxon>
        <taxon>Batrachia</taxon>
        <taxon>Anura</taxon>
        <taxon>Neobatrachia</taxon>
        <taxon>Hyloidea</taxon>
        <taxon>Leptodactylidae</taxon>
        <taxon>Leiuperinae</taxon>
        <taxon>Engystomops</taxon>
    </lineage>
</organism>
<accession>A0AAV7B2K5</accession>
<evidence type="ECO:0000313" key="1">
    <source>
        <dbReference type="EMBL" id="KAG8566597.1"/>
    </source>
</evidence>